<dbReference type="AlphaFoldDB" id="A0A6I6MPQ5"/>
<dbReference type="EMBL" id="CP047045">
    <property type="protein sequence ID" value="QGZ95368.1"/>
    <property type="molecule type" value="Genomic_DNA"/>
</dbReference>
<organism evidence="6 7">
    <name type="scientific">Terricaulis silvestris</name>
    <dbReference type="NCBI Taxonomy" id="2686094"/>
    <lineage>
        <taxon>Bacteria</taxon>
        <taxon>Pseudomonadati</taxon>
        <taxon>Pseudomonadota</taxon>
        <taxon>Alphaproteobacteria</taxon>
        <taxon>Caulobacterales</taxon>
        <taxon>Caulobacteraceae</taxon>
        <taxon>Terricaulis</taxon>
    </lineage>
</organism>
<dbReference type="PROSITE" id="PS50072">
    <property type="entry name" value="CSA_PPIASE_2"/>
    <property type="match status" value="1"/>
</dbReference>
<reference evidence="7" key="1">
    <citation type="submission" date="2019-12" db="EMBL/GenBank/DDBJ databases">
        <title>Complete genome of Terracaulis silvestris 0127_4.</title>
        <authorList>
            <person name="Vieira S."/>
            <person name="Riedel T."/>
            <person name="Sproer C."/>
            <person name="Pascual J."/>
            <person name="Boedeker C."/>
            <person name="Overmann J."/>
        </authorList>
    </citation>
    <scope>NUCLEOTIDE SEQUENCE [LARGE SCALE GENOMIC DNA]</scope>
    <source>
        <strain evidence="7">0127_4</strain>
    </source>
</reference>
<dbReference type="EC" id="5.2.1.8" evidence="1"/>
<evidence type="ECO:0000256" key="3">
    <source>
        <dbReference type="ARBA" id="ARBA00023235"/>
    </source>
</evidence>
<dbReference type="PANTHER" id="PTHR43246">
    <property type="entry name" value="PEPTIDYL-PROLYL CIS-TRANS ISOMERASE CYP38, CHLOROPLASTIC"/>
    <property type="match status" value="1"/>
</dbReference>
<dbReference type="Pfam" id="PF00160">
    <property type="entry name" value="Pro_isomerase"/>
    <property type="match status" value="1"/>
</dbReference>
<dbReference type="InterPro" id="IPR029000">
    <property type="entry name" value="Cyclophilin-like_dom_sf"/>
</dbReference>
<proteinExistence type="predicted"/>
<evidence type="ECO:0000313" key="6">
    <source>
        <dbReference type="EMBL" id="QGZ95368.1"/>
    </source>
</evidence>
<keyword evidence="7" id="KW-1185">Reference proteome</keyword>
<dbReference type="PROSITE" id="PS51257">
    <property type="entry name" value="PROKAR_LIPOPROTEIN"/>
    <property type="match status" value="1"/>
</dbReference>
<sequence length="304" mass="32512">MRILGILAVLALSACASAPAADTPAAPADPAAPVRSVQEILDASPASDWRALNPENTIYMELERGRVIIELATEYAPNHAANIRALARANYFDAANILRSQDNYVVQWGRRDEDPKSLGAATEVVRGEVVRPRAGVEFTPLPDPDTYADEVGFSNGFQVARDESGTWMTHCYAVVGSARGDGLDGGNGGQLYVVIGQSPRNLDRNITLVGRVVQGMELLSTQPRGSGALGFYETPGEMAVLRSIRVASDVPAAQRTNLQVLRTDSGTWASVVDARRTRREAFFAANPVNRLGVCNGSAPVRPAP</sequence>
<feature type="domain" description="PPIase cyclophilin-type" evidence="5">
    <location>
        <begin position="65"/>
        <end position="246"/>
    </location>
</feature>
<dbReference type="InterPro" id="IPR044665">
    <property type="entry name" value="E_coli_cyclophilin_A-like"/>
</dbReference>
<evidence type="ECO:0000256" key="1">
    <source>
        <dbReference type="ARBA" id="ARBA00013194"/>
    </source>
</evidence>
<accession>A0A6I6MPQ5</accession>
<feature type="chain" id="PRO_5026215535" description="peptidylprolyl isomerase" evidence="4">
    <location>
        <begin position="21"/>
        <end position="304"/>
    </location>
</feature>
<keyword evidence="3 6" id="KW-0413">Isomerase</keyword>
<evidence type="ECO:0000256" key="4">
    <source>
        <dbReference type="SAM" id="SignalP"/>
    </source>
</evidence>
<keyword evidence="2" id="KW-0697">Rotamase</keyword>
<dbReference type="InterPro" id="IPR002130">
    <property type="entry name" value="Cyclophilin-type_PPIase_dom"/>
</dbReference>
<protein>
    <recommendedName>
        <fullName evidence="1">peptidylprolyl isomerase</fullName>
        <ecNumber evidence="1">5.2.1.8</ecNumber>
    </recommendedName>
</protein>
<evidence type="ECO:0000256" key="2">
    <source>
        <dbReference type="ARBA" id="ARBA00023110"/>
    </source>
</evidence>
<dbReference type="Proteomes" id="UP000431269">
    <property type="component" value="Chromosome"/>
</dbReference>
<dbReference type="Gene3D" id="2.40.100.10">
    <property type="entry name" value="Cyclophilin-like"/>
    <property type="match status" value="1"/>
</dbReference>
<evidence type="ECO:0000259" key="5">
    <source>
        <dbReference type="PROSITE" id="PS50072"/>
    </source>
</evidence>
<dbReference type="RefSeq" id="WP_158766232.1">
    <property type="nucleotide sequence ID" value="NZ_CP047045.1"/>
</dbReference>
<dbReference type="KEGG" id="tsv:DSM104635_02217"/>
<name>A0A6I6MPQ5_9CAUL</name>
<gene>
    <name evidence="6" type="ORF">DSM104635_02217</name>
</gene>
<dbReference type="GO" id="GO:0003755">
    <property type="term" value="F:peptidyl-prolyl cis-trans isomerase activity"/>
    <property type="evidence" value="ECO:0007669"/>
    <property type="project" value="UniProtKB-KW"/>
</dbReference>
<feature type="signal peptide" evidence="4">
    <location>
        <begin position="1"/>
        <end position="20"/>
    </location>
</feature>
<keyword evidence="4" id="KW-0732">Signal</keyword>
<dbReference type="SUPFAM" id="SSF50891">
    <property type="entry name" value="Cyclophilin-like"/>
    <property type="match status" value="1"/>
</dbReference>
<evidence type="ECO:0000313" key="7">
    <source>
        <dbReference type="Proteomes" id="UP000431269"/>
    </source>
</evidence>